<keyword evidence="3" id="KW-1185">Reference proteome</keyword>
<evidence type="ECO:0000313" key="2">
    <source>
        <dbReference type="EMBL" id="MFD1068171.1"/>
    </source>
</evidence>
<gene>
    <name evidence="2" type="primary">tilS</name>
    <name evidence="2" type="ORF">ACFQ19_19430</name>
</gene>
<protein>
    <submittedName>
        <fullName evidence="2">tRNA lysidine(34) synthetase TilS</fullName>
        <ecNumber evidence="2">6.3.4.19</ecNumber>
    </submittedName>
</protein>
<evidence type="ECO:0000259" key="1">
    <source>
        <dbReference type="SMART" id="SM00977"/>
    </source>
</evidence>
<evidence type="ECO:0000313" key="3">
    <source>
        <dbReference type="Proteomes" id="UP001597041"/>
    </source>
</evidence>
<name>A0ABW3NNS6_9BACI</name>
<feature type="domain" description="Lysidine-tRNA(Ile) synthetase C-terminal" evidence="1">
    <location>
        <begin position="23"/>
        <end position="94"/>
    </location>
</feature>
<dbReference type="EMBL" id="JBHTKK010000039">
    <property type="protein sequence ID" value="MFD1068171.1"/>
    <property type="molecule type" value="Genomic_DNA"/>
</dbReference>
<dbReference type="Pfam" id="PF11734">
    <property type="entry name" value="TilS_C"/>
    <property type="match status" value="1"/>
</dbReference>
<dbReference type="Proteomes" id="UP001597041">
    <property type="component" value="Unassembled WGS sequence"/>
</dbReference>
<organism evidence="2 3">
    <name type="scientific">Oceanobacillus locisalsi</name>
    <dbReference type="NCBI Taxonomy" id="546107"/>
    <lineage>
        <taxon>Bacteria</taxon>
        <taxon>Bacillati</taxon>
        <taxon>Bacillota</taxon>
        <taxon>Bacilli</taxon>
        <taxon>Bacillales</taxon>
        <taxon>Bacillaceae</taxon>
        <taxon>Oceanobacillus</taxon>
    </lineage>
</organism>
<proteinExistence type="predicted"/>
<comment type="caution">
    <text evidence="2">The sequence shown here is derived from an EMBL/GenBank/DDBJ whole genome shotgun (WGS) entry which is preliminary data.</text>
</comment>
<dbReference type="SUPFAM" id="SSF56037">
    <property type="entry name" value="PheT/TilS domain"/>
    <property type="match status" value="1"/>
</dbReference>
<dbReference type="GO" id="GO:0032267">
    <property type="term" value="F:tRNA(Ile)-lysidine synthase activity"/>
    <property type="evidence" value="ECO:0007669"/>
    <property type="project" value="UniProtKB-EC"/>
</dbReference>
<keyword evidence="2" id="KW-0436">Ligase</keyword>
<dbReference type="RefSeq" id="WP_379594438.1">
    <property type="nucleotide sequence ID" value="NZ_JBHTKK010000039.1"/>
</dbReference>
<sequence length="101" mass="11449">MKEPLKEDENSFVFPLDAVLLPLHIRVRKAGDRMSVKGMNGSKKVKDIFIDAKIPKNLRDNWPIITDDKGDILWVAGVKKAEIAQNDKGRHVKLTFSPIQN</sequence>
<dbReference type="InterPro" id="IPR012796">
    <property type="entry name" value="Lysidine-tRNA-synth_C"/>
</dbReference>
<dbReference type="NCBIfam" id="TIGR02433">
    <property type="entry name" value="lysidine_TilS_C"/>
    <property type="match status" value="1"/>
</dbReference>
<dbReference type="EC" id="6.3.4.19" evidence="2"/>
<dbReference type="SMART" id="SM00977">
    <property type="entry name" value="TilS_C"/>
    <property type="match status" value="1"/>
</dbReference>
<reference evidence="3" key="1">
    <citation type="journal article" date="2019" name="Int. J. Syst. Evol. Microbiol.">
        <title>The Global Catalogue of Microorganisms (GCM) 10K type strain sequencing project: providing services to taxonomists for standard genome sequencing and annotation.</title>
        <authorList>
            <consortium name="The Broad Institute Genomics Platform"/>
            <consortium name="The Broad Institute Genome Sequencing Center for Infectious Disease"/>
            <person name="Wu L."/>
            <person name="Ma J."/>
        </authorList>
    </citation>
    <scope>NUCLEOTIDE SEQUENCE [LARGE SCALE GENOMIC DNA]</scope>
    <source>
        <strain evidence="3">CCUG 56608</strain>
    </source>
</reference>
<accession>A0ABW3NNS6</accession>